<name>A0A8J6PU76_9FLAO</name>
<sequence>MTIYYPKSHYDKNHRSEVFPLLKPFVKGNDFTDAQRVAMYGVSDQDFTIVDDIQEAEVCILPMSWNYYLSTKQLPVALEFIEQAKVVGKKVWSFISGDHGVKHPEDDHVVVFRLGGYQSKHRSNHKGMPVFIGDYLLKNNLLDNYLPKTYSEQPLVGFCGQANGSKIQAGLDVIKKGCFNLKSLTGLSFYEPETLVPTSHLRAQLLQRLAHSEAIADQFILRAQYRAGVTHGKDRHQTTLEFYNNILESQYVLCVRGGGNFSVRFYETLMMGRIPVYIHTDGFLPLNDTIDWKHHVVWIEPDEQHKIAEKVLSFHSQLTAESLKVLSESNRKLWEDKLRMKGFFLTVSGIIQNN</sequence>
<dbReference type="RefSeq" id="WP_188223195.1">
    <property type="nucleotide sequence ID" value="NZ_JACVXD010000003.1"/>
</dbReference>
<dbReference type="InterPro" id="IPR040911">
    <property type="entry name" value="Exostosin_GT47"/>
</dbReference>
<keyword evidence="3" id="KW-1185">Reference proteome</keyword>
<comment type="caution">
    <text evidence="2">The sequence shown here is derived from an EMBL/GenBank/DDBJ whole genome shotgun (WGS) entry which is preliminary data.</text>
</comment>
<dbReference type="AlphaFoldDB" id="A0A8J6PU76"/>
<protein>
    <submittedName>
        <fullName evidence="2">Exostosin family protein</fullName>
    </submittedName>
</protein>
<dbReference type="Proteomes" id="UP000621516">
    <property type="component" value="Unassembled WGS sequence"/>
</dbReference>
<organism evidence="2 3">
    <name type="scientific">Aestuariibaculum marinum</name>
    <dbReference type="NCBI Taxonomy" id="2683592"/>
    <lineage>
        <taxon>Bacteria</taxon>
        <taxon>Pseudomonadati</taxon>
        <taxon>Bacteroidota</taxon>
        <taxon>Flavobacteriia</taxon>
        <taxon>Flavobacteriales</taxon>
        <taxon>Flavobacteriaceae</taxon>
    </lineage>
</organism>
<gene>
    <name evidence="2" type="ORF">ICJ85_07585</name>
</gene>
<feature type="domain" description="Exostosin GT47" evidence="1">
    <location>
        <begin position="199"/>
        <end position="306"/>
    </location>
</feature>
<dbReference type="EMBL" id="JACVXD010000003">
    <property type="protein sequence ID" value="MBD0823880.1"/>
    <property type="molecule type" value="Genomic_DNA"/>
</dbReference>
<reference evidence="2 3" key="1">
    <citation type="journal article" date="2018" name="J. Microbiol.">
        <title>Aestuariibaculum marinum sp. nov., a marine bacterium isolated from seawater in South Korea.</title>
        <authorList>
            <person name="Choi J."/>
            <person name="Lee D."/>
            <person name="Jang J.H."/>
            <person name="Cha S."/>
            <person name="Seo T."/>
        </authorList>
    </citation>
    <scope>NUCLEOTIDE SEQUENCE [LARGE SCALE GENOMIC DNA]</scope>
    <source>
        <strain evidence="2 3">IP7</strain>
    </source>
</reference>
<accession>A0A8J6PU76</accession>
<proteinExistence type="predicted"/>
<evidence type="ECO:0000259" key="1">
    <source>
        <dbReference type="Pfam" id="PF03016"/>
    </source>
</evidence>
<dbReference type="Pfam" id="PF03016">
    <property type="entry name" value="Exostosin_GT47"/>
    <property type="match status" value="1"/>
</dbReference>
<evidence type="ECO:0000313" key="2">
    <source>
        <dbReference type="EMBL" id="MBD0823880.1"/>
    </source>
</evidence>
<evidence type="ECO:0000313" key="3">
    <source>
        <dbReference type="Proteomes" id="UP000621516"/>
    </source>
</evidence>